<dbReference type="InterPro" id="IPR000073">
    <property type="entry name" value="AB_hydrolase_1"/>
</dbReference>
<dbReference type="AlphaFoldDB" id="A0A1H0QU43"/>
<gene>
    <name evidence="2" type="ORF">SAMN05660199_03350</name>
</gene>
<keyword evidence="3" id="KW-1185">Reference proteome</keyword>
<dbReference type="PANTHER" id="PTHR43798">
    <property type="entry name" value="MONOACYLGLYCEROL LIPASE"/>
    <property type="match status" value="1"/>
</dbReference>
<dbReference type="InterPro" id="IPR050266">
    <property type="entry name" value="AB_hydrolase_sf"/>
</dbReference>
<evidence type="ECO:0000313" key="2">
    <source>
        <dbReference type="EMBL" id="SDP20655.1"/>
    </source>
</evidence>
<dbReference type="InterPro" id="IPR029058">
    <property type="entry name" value="AB_hydrolase_fold"/>
</dbReference>
<organism evidence="2 3">
    <name type="scientific">Klenkia soli</name>
    <dbReference type="NCBI Taxonomy" id="1052260"/>
    <lineage>
        <taxon>Bacteria</taxon>
        <taxon>Bacillati</taxon>
        <taxon>Actinomycetota</taxon>
        <taxon>Actinomycetes</taxon>
        <taxon>Geodermatophilales</taxon>
        <taxon>Geodermatophilaceae</taxon>
        <taxon>Klenkia</taxon>
    </lineage>
</organism>
<dbReference type="GO" id="GO:0003824">
    <property type="term" value="F:catalytic activity"/>
    <property type="evidence" value="ECO:0007669"/>
    <property type="project" value="UniProtKB-ARBA"/>
</dbReference>
<dbReference type="EMBL" id="FNIR01000011">
    <property type="protein sequence ID" value="SDP20655.1"/>
    <property type="molecule type" value="Genomic_DNA"/>
</dbReference>
<protein>
    <submittedName>
        <fullName evidence="2">Pimeloyl-ACP methyl ester carboxylesterase</fullName>
    </submittedName>
</protein>
<dbReference type="SUPFAM" id="SSF53474">
    <property type="entry name" value="alpha/beta-Hydrolases"/>
    <property type="match status" value="1"/>
</dbReference>
<name>A0A1H0QU43_9ACTN</name>
<dbReference type="OrthoDB" id="27092at2"/>
<proteinExistence type="predicted"/>
<dbReference type="STRING" id="1052260.SAMN05660199_03350"/>
<accession>A0A1H0QU43</accession>
<dbReference type="Proteomes" id="UP000199088">
    <property type="component" value="Unassembled WGS sequence"/>
</dbReference>
<evidence type="ECO:0000313" key="3">
    <source>
        <dbReference type="Proteomes" id="UP000199088"/>
    </source>
</evidence>
<dbReference type="RefSeq" id="WP_091247278.1">
    <property type="nucleotide sequence ID" value="NZ_FNIR01000011.1"/>
</dbReference>
<dbReference type="PRINTS" id="PR00111">
    <property type="entry name" value="ABHYDROLASE"/>
</dbReference>
<dbReference type="Gene3D" id="3.40.50.1820">
    <property type="entry name" value="alpha/beta hydrolase"/>
    <property type="match status" value="1"/>
</dbReference>
<reference evidence="3" key="1">
    <citation type="submission" date="2016-10" db="EMBL/GenBank/DDBJ databases">
        <authorList>
            <person name="Varghese N."/>
            <person name="Submissions S."/>
        </authorList>
    </citation>
    <scope>NUCLEOTIDE SEQUENCE [LARGE SCALE GENOMIC DNA]</scope>
    <source>
        <strain evidence="3">DSM 45843</strain>
    </source>
</reference>
<dbReference type="Pfam" id="PF12697">
    <property type="entry name" value="Abhydrolase_6"/>
    <property type="match status" value="1"/>
</dbReference>
<evidence type="ECO:0000259" key="1">
    <source>
        <dbReference type="Pfam" id="PF12697"/>
    </source>
</evidence>
<sequence length="273" mass="28824">MSDGVVAAAASYRAGAGEPLVLVHGAETSWRVWRPVLDLLTPHHEVFVPTLPGHRGGPPLPGPVGVDLFVDCLEAYLDEAGLGTVHVAGNSLGGIIALELVRRGRARSAVNLCGPSGGSTESFLAFHGRAMAAARLGRVPGLTRAMVFLGARSARVRRTMLTGGVVHGDRMTRADFESLFADGAFADVGRHLVPWLLDGHRLQPFDVGSVPTVVAWGEHDGAVPLEEFGHATHELARGSRLVVLPGTAHMPVYDDPEAVARLLLETAMAARRG</sequence>
<feature type="domain" description="AB hydrolase-1" evidence="1">
    <location>
        <begin position="20"/>
        <end position="261"/>
    </location>
</feature>